<keyword evidence="2" id="KW-0812">Transmembrane</keyword>
<evidence type="ECO:0000256" key="2">
    <source>
        <dbReference type="SAM" id="Phobius"/>
    </source>
</evidence>
<name>A0ABP9I6X7_9ACTN</name>
<protein>
    <submittedName>
        <fullName evidence="3">Uncharacterized protein</fullName>
    </submittedName>
</protein>
<feature type="compositionally biased region" description="Basic and acidic residues" evidence="1">
    <location>
        <begin position="191"/>
        <end position="204"/>
    </location>
</feature>
<evidence type="ECO:0000313" key="3">
    <source>
        <dbReference type="EMBL" id="GAA4989290.1"/>
    </source>
</evidence>
<evidence type="ECO:0000256" key="1">
    <source>
        <dbReference type="SAM" id="MobiDB-lite"/>
    </source>
</evidence>
<reference evidence="4" key="1">
    <citation type="journal article" date="2019" name="Int. J. Syst. Evol. Microbiol.">
        <title>The Global Catalogue of Microorganisms (GCM) 10K type strain sequencing project: providing services to taxonomists for standard genome sequencing and annotation.</title>
        <authorList>
            <consortium name="The Broad Institute Genomics Platform"/>
            <consortium name="The Broad Institute Genome Sequencing Center for Infectious Disease"/>
            <person name="Wu L."/>
            <person name="Ma J."/>
        </authorList>
    </citation>
    <scope>NUCLEOTIDE SEQUENCE [LARGE SCALE GENOMIC DNA]</scope>
    <source>
        <strain evidence="4">JCM 17986</strain>
    </source>
</reference>
<organism evidence="3 4">
    <name type="scientific">Yinghuangia aomiensis</name>
    <dbReference type="NCBI Taxonomy" id="676205"/>
    <lineage>
        <taxon>Bacteria</taxon>
        <taxon>Bacillati</taxon>
        <taxon>Actinomycetota</taxon>
        <taxon>Actinomycetes</taxon>
        <taxon>Kitasatosporales</taxon>
        <taxon>Streptomycetaceae</taxon>
        <taxon>Yinghuangia</taxon>
    </lineage>
</organism>
<feature type="transmembrane region" description="Helical" evidence="2">
    <location>
        <begin position="79"/>
        <end position="100"/>
    </location>
</feature>
<dbReference type="Proteomes" id="UP001500466">
    <property type="component" value="Unassembled WGS sequence"/>
</dbReference>
<feature type="compositionally biased region" description="Pro residues" evidence="1">
    <location>
        <begin position="114"/>
        <end position="123"/>
    </location>
</feature>
<keyword evidence="4" id="KW-1185">Reference proteome</keyword>
<accession>A0ABP9I6X7</accession>
<comment type="caution">
    <text evidence="3">The sequence shown here is derived from an EMBL/GenBank/DDBJ whole genome shotgun (WGS) entry which is preliminary data.</text>
</comment>
<evidence type="ECO:0000313" key="4">
    <source>
        <dbReference type="Proteomes" id="UP001500466"/>
    </source>
</evidence>
<keyword evidence="2" id="KW-0472">Membrane</keyword>
<sequence>MGSPAIGLGRNLAASVTSGHLAAAGPPIADWPSPLAADWPLDHGDALRRLEKTENGPRETRAALARSRSVSGEVPVVEYVFAAMAALFFVALAVLGPLFGADSRDGRDWRPIGPTRPPGPRPPGRIRAFWRRQVRLWERVLTAHQPWRGQGDPLRWRRDGDRWILDGSTAPADDAGPVSDAGALSGNAFDNRVDDGEDLRRIGS</sequence>
<gene>
    <name evidence="3" type="ORF">GCM10023205_70460</name>
</gene>
<dbReference type="EMBL" id="BAABHS010000037">
    <property type="protein sequence ID" value="GAA4989290.1"/>
    <property type="molecule type" value="Genomic_DNA"/>
</dbReference>
<keyword evidence="2" id="KW-1133">Transmembrane helix</keyword>
<proteinExistence type="predicted"/>
<feature type="region of interest" description="Disordered" evidence="1">
    <location>
        <begin position="167"/>
        <end position="204"/>
    </location>
</feature>
<feature type="region of interest" description="Disordered" evidence="1">
    <location>
        <begin position="105"/>
        <end position="124"/>
    </location>
</feature>